<dbReference type="Proteomes" id="UP000319263">
    <property type="component" value="Chromosome"/>
</dbReference>
<feature type="region of interest" description="Disordered" evidence="1">
    <location>
        <begin position="250"/>
        <end position="286"/>
    </location>
</feature>
<accession>A0A516PVZ0</accession>
<dbReference type="PANTHER" id="PTHR36124">
    <property type="match status" value="1"/>
</dbReference>
<dbReference type="GO" id="GO:0016491">
    <property type="term" value="F:oxidoreductase activity"/>
    <property type="evidence" value="ECO:0007669"/>
    <property type="project" value="InterPro"/>
</dbReference>
<proteinExistence type="predicted"/>
<dbReference type="PANTHER" id="PTHR36124:SF1">
    <property type="entry name" value="ER-BOUND OXYGENASE MPAB_MPAB'_RUBBER OXYGENASE CATALYTIC DOMAIN-CONTAINING PROTEIN"/>
    <property type="match status" value="1"/>
</dbReference>
<gene>
    <name evidence="2" type="ORF">FOE78_05005</name>
</gene>
<dbReference type="RefSeq" id="WP_143985329.1">
    <property type="nucleotide sequence ID" value="NZ_CP041692.1"/>
</dbReference>
<dbReference type="AlphaFoldDB" id="A0A516PVZ0"/>
<name>A0A516PVZ0_9ACTN</name>
<evidence type="ECO:0000313" key="3">
    <source>
        <dbReference type="Proteomes" id="UP000319263"/>
    </source>
</evidence>
<dbReference type="KEGG" id="mik:FOE78_05005"/>
<organism evidence="2 3">
    <name type="scientific">Microlunatus elymi</name>
    <dbReference type="NCBI Taxonomy" id="2596828"/>
    <lineage>
        <taxon>Bacteria</taxon>
        <taxon>Bacillati</taxon>
        <taxon>Actinomycetota</taxon>
        <taxon>Actinomycetes</taxon>
        <taxon>Propionibacteriales</taxon>
        <taxon>Propionibacteriaceae</taxon>
        <taxon>Microlunatus</taxon>
    </lineage>
</organism>
<evidence type="ECO:0000256" key="1">
    <source>
        <dbReference type="SAM" id="MobiDB-lite"/>
    </source>
</evidence>
<dbReference type="OrthoDB" id="836517at2"/>
<keyword evidence="3" id="KW-1185">Reference proteome</keyword>
<feature type="compositionally biased region" description="Polar residues" evidence="1">
    <location>
        <begin position="260"/>
        <end position="271"/>
    </location>
</feature>
<dbReference type="EMBL" id="CP041692">
    <property type="protein sequence ID" value="QDP95356.1"/>
    <property type="molecule type" value="Genomic_DNA"/>
</dbReference>
<protein>
    <submittedName>
        <fullName evidence="2">DUF2236 domain-containing protein</fullName>
    </submittedName>
</protein>
<reference evidence="2 3" key="1">
    <citation type="submission" date="2019-07" db="EMBL/GenBank/DDBJ databases">
        <title>Microlunatus dokdonensis sp. nov. isolated from the rhizospheric soil of the wild plant Elymus tsukushiensis.</title>
        <authorList>
            <person name="Ghim S.-Y."/>
            <person name="Hwang Y.-J."/>
            <person name="Son J.-S."/>
            <person name="Shin J.-H."/>
        </authorList>
    </citation>
    <scope>NUCLEOTIDE SEQUENCE [LARGE SCALE GENOMIC DNA]</scope>
    <source>
        <strain evidence="2 3">KUDC0627</strain>
    </source>
</reference>
<dbReference type="InterPro" id="IPR046366">
    <property type="entry name" value="MPAB"/>
</dbReference>
<evidence type="ECO:0000313" key="2">
    <source>
        <dbReference type="EMBL" id="QDP95356.1"/>
    </source>
</evidence>
<sequence>MHLHEDRQRRSAQLAALDPSFDWHEIYRRLTLWEFPAEARLGFQLAFYRPLAVPRMATLLQSTGHMQFDTTRRAYDTALMMHEIIHGGVDSERGRRMVRVLNRLHDRPDIHAEDMTYLLAALMVVPTRVMDRFGWRPVTVAERESTWHFWDSLGERMRIAVRPASYDEAEDRMAEYEPAHFARSAAGEALIRATLDTLRGRMPAPARPFVTQITSVLIEEPAVLRELALPLPSRPLLAVVDGAASLRRTIQRRTPPASEPSFTPGQPTRQVYTHGYELDELGPRDR</sequence>